<name>A0AAQ3U4M0_PASNO</name>
<keyword evidence="3" id="KW-1185">Reference proteome</keyword>
<dbReference type="PANTHER" id="PTHR36617">
    <property type="entry name" value="PROTEIN, PUTATIVE-RELATED"/>
    <property type="match status" value="1"/>
</dbReference>
<dbReference type="AlphaFoldDB" id="A0AAQ3U4M0"/>
<reference evidence="2 3" key="1">
    <citation type="submission" date="2024-02" db="EMBL/GenBank/DDBJ databases">
        <title>High-quality chromosome-scale genome assembly of Pensacola bahiagrass (Paspalum notatum Flugge var. saurae).</title>
        <authorList>
            <person name="Vega J.M."/>
            <person name="Podio M."/>
            <person name="Orjuela J."/>
            <person name="Siena L.A."/>
            <person name="Pessino S.C."/>
            <person name="Combes M.C."/>
            <person name="Mariac C."/>
            <person name="Albertini E."/>
            <person name="Pupilli F."/>
            <person name="Ortiz J.P.A."/>
            <person name="Leblanc O."/>
        </authorList>
    </citation>
    <scope>NUCLEOTIDE SEQUENCE [LARGE SCALE GENOMIC DNA]</scope>
    <source>
        <strain evidence="2">R1</strain>
        <tissue evidence="2">Leaf</tissue>
    </source>
</reference>
<feature type="non-terminal residue" evidence="2">
    <location>
        <position position="276"/>
    </location>
</feature>
<evidence type="ECO:0000313" key="3">
    <source>
        <dbReference type="Proteomes" id="UP001341281"/>
    </source>
</evidence>
<dbReference type="InterPro" id="IPR026960">
    <property type="entry name" value="RVT-Znf"/>
</dbReference>
<dbReference type="EMBL" id="CP144751">
    <property type="protein sequence ID" value="WVZ84784.1"/>
    <property type="molecule type" value="Genomic_DNA"/>
</dbReference>
<evidence type="ECO:0000259" key="1">
    <source>
        <dbReference type="Pfam" id="PF13966"/>
    </source>
</evidence>
<sequence length="276" mass="32638">MCKEYGGLGIPNLRDWNVSLLGSWVRRYSTGEGKLWKDIIDFKYNTYALNIFAARDVGASQFFRGFMYAARAAKMGFRWRIVDGKKVRFWENNWLGSSSLAIQFWELYVLVNEKTKTVFDLWDDEYLKCTCRRTFDEELNQVWLEVVQLAGTIRFSDEEDAMISQFCSFRIYSSQSLYKVINFRGIRQLKIAPRVHFFLWLLIHDRVLTRANLAKRREVENTTCLFCLEEETCHHLFFGCVVARKLWKYRSVVLGLNLGEDINSVGRLWLSEKKYL</sequence>
<dbReference type="Proteomes" id="UP001341281">
    <property type="component" value="Chromosome 07"/>
</dbReference>
<evidence type="ECO:0000313" key="2">
    <source>
        <dbReference type="EMBL" id="WVZ84784.1"/>
    </source>
</evidence>
<gene>
    <name evidence="2" type="ORF">U9M48_031773</name>
</gene>
<proteinExistence type="predicted"/>
<dbReference type="PANTHER" id="PTHR36617:SF15">
    <property type="entry name" value="REVERSE TRANSCRIPTASE ZINC-BINDING DOMAIN-CONTAINING PROTEIN"/>
    <property type="match status" value="1"/>
</dbReference>
<organism evidence="2 3">
    <name type="scientific">Paspalum notatum var. saurae</name>
    <dbReference type="NCBI Taxonomy" id="547442"/>
    <lineage>
        <taxon>Eukaryota</taxon>
        <taxon>Viridiplantae</taxon>
        <taxon>Streptophyta</taxon>
        <taxon>Embryophyta</taxon>
        <taxon>Tracheophyta</taxon>
        <taxon>Spermatophyta</taxon>
        <taxon>Magnoliopsida</taxon>
        <taxon>Liliopsida</taxon>
        <taxon>Poales</taxon>
        <taxon>Poaceae</taxon>
        <taxon>PACMAD clade</taxon>
        <taxon>Panicoideae</taxon>
        <taxon>Andropogonodae</taxon>
        <taxon>Paspaleae</taxon>
        <taxon>Paspalinae</taxon>
        <taxon>Paspalum</taxon>
    </lineage>
</organism>
<dbReference type="Pfam" id="PF13966">
    <property type="entry name" value="zf-RVT"/>
    <property type="match status" value="1"/>
</dbReference>
<feature type="domain" description="Reverse transcriptase zinc-binding" evidence="1">
    <location>
        <begin position="183"/>
        <end position="247"/>
    </location>
</feature>
<protein>
    <recommendedName>
        <fullName evidence="1">Reverse transcriptase zinc-binding domain-containing protein</fullName>
    </recommendedName>
</protein>
<accession>A0AAQ3U4M0</accession>